<dbReference type="AlphaFoldDB" id="A0A9P7QDX3"/>
<dbReference type="EMBL" id="SRRH01000960">
    <property type="protein sequence ID" value="KAG6284147.1"/>
    <property type="molecule type" value="Genomic_DNA"/>
</dbReference>
<reference evidence="2 3" key="1">
    <citation type="journal article" date="2020" name="bioRxiv">
        <title>Whole genome comparisons of ergot fungi reveals the divergence and evolution of species within the genus Claviceps are the result of varying mechanisms driving genome evolution and host range expansion.</title>
        <authorList>
            <person name="Wyka S.A."/>
            <person name="Mondo S.J."/>
            <person name="Liu M."/>
            <person name="Dettman J."/>
            <person name="Nalam V."/>
            <person name="Broders K.D."/>
        </authorList>
    </citation>
    <scope>NUCLEOTIDE SEQUENCE [LARGE SCALE GENOMIC DNA]</scope>
    <source>
        <strain evidence="2 3">Clav52</strain>
    </source>
</reference>
<evidence type="ECO:0000313" key="3">
    <source>
        <dbReference type="Proteomes" id="UP000707071"/>
    </source>
</evidence>
<comment type="caution">
    <text evidence="2">The sequence shown here is derived from an EMBL/GenBank/DDBJ whole genome shotgun (WGS) entry which is preliminary data.</text>
</comment>
<accession>A0A9P7QDX3</accession>
<keyword evidence="3" id="KW-1185">Reference proteome</keyword>
<dbReference type="Proteomes" id="UP000707071">
    <property type="component" value="Unassembled WGS sequence"/>
</dbReference>
<sequence length="117" mass="13098">MDANTNPGTHPGLRWPDFATVADISRGFAEHVERCRNLPAVQEGAQWAELSVRIGAFEGKLENLDTKIQHLDANIQRLKANVNLIVNKLDGFVNIPTTRSTEMNEKFAKCDTKFYAV</sequence>
<evidence type="ECO:0000313" key="2">
    <source>
        <dbReference type="EMBL" id="KAG6284147.1"/>
    </source>
</evidence>
<gene>
    <name evidence="2" type="ORF">E4U09_008232</name>
</gene>
<organism evidence="2 3">
    <name type="scientific">Claviceps aff. purpurea</name>
    <dbReference type="NCBI Taxonomy" id="1967640"/>
    <lineage>
        <taxon>Eukaryota</taxon>
        <taxon>Fungi</taxon>
        <taxon>Dikarya</taxon>
        <taxon>Ascomycota</taxon>
        <taxon>Pezizomycotina</taxon>
        <taxon>Sordariomycetes</taxon>
        <taxon>Hypocreomycetidae</taxon>
        <taxon>Hypocreales</taxon>
        <taxon>Clavicipitaceae</taxon>
        <taxon>Claviceps</taxon>
    </lineage>
</organism>
<proteinExistence type="predicted"/>
<dbReference type="Gene3D" id="1.20.1270.70">
    <property type="entry name" value="Designed single chain three-helix bundle"/>
    <property type="match status" value="1"/>
</dbReference>
<protein>
    <submittedName>
        <fullName evidence="2">Uncharacterized protein</fullName>
    </submittedName>
</protein>
<feature type="coiled-coil region" evidence="1">
    <location>
        <begin position="61"/>
        <end position="88"/>
    </location>
</feature>
<keyword evidence="1" id="KW-0175">Coiled coil</keyword>
<evidence type="ECO:0000256" key="1">
    <source>
        <dbReference type="SAM" id="Coils"/>
    </source>
</evidence>
<name>A0A9P7QDX3_9HYPO</name>